<dbReference type="HOGENOM" id="CLU_1203538_0_0_9"/>
<organism evidence="1 2">
    <name type="scientific">Jeotgalibacillus malaysiensis</name>
    <dbReference type="NCBI Taxonomy" id="1508404"/>
    <lineage>
        <taxon>Bacteria</taxon>
        <taxon>Bacillati</taxon>
        <taxon>Bacillota</taxon>
        <taxon>Bacilli</taxon>
        <taxon>Bacillales</taxon>
        <taxon>Caryophanaceae</taxon>
        <taxon>Jeotgalibacillus</taxon>
    </lineage>
</organism>
<sequence length="230" mass="26499">MTWVVFKKKKRMAISISVLLAAGLAASYFYYPVYKANEHAKRHEVMMNYLRENYPGETFNVSREVYEPGVIVGSFDIAYADTPEIGVTMQVERDGQVFQRSTWTDDSTPEQEELWQDLLFFYGEEYTLDKQLPELKKVDQYIDGKLTVFALDINDQPAIAVYEYDQNSYGLLALEEGQKDEFVQIESGGQLFIYADEDIEENKIDLLNSNDPLNISDQKGKLIIHKNKEG</sequence>
<evidence type="ECO:0000313" key="2">
    <source>
        <dbReference type="Proteomes" id="UP000031449"/>
    </source>
</evidence>
<evidence type="ECO:0000313" key="1">
    <source>
        <dbReference type="EMBL" id="AJD90351.1"/>
    </source>
</evidence>
<dbReference type="BioCyc" id="JESP1508404:G14D9-10266-MONOMER"/>
<dbReference type="STRING" id="1508404.JMA_10330"/>
<reference evidence="1 2" key="1">
    <citation type="submission" date="2014-08" db="EMBL/GenBank/DDBJ databases">
        <title>Complete genome of a marine bacteria Jeotgalibacillus malaysiensis.</title>
        <authorList>
            <person name="Yaakop A.S."/>
            <person name="Chan K.-G."/>
            <person name="Goh K.M."/>
        </authorList>
    </citation>
    <scope>NUCLEOTIDE SEQUENCE [LARGE SCALE GENOMIC DNA]</scope>
    <source>
        <strain evidence="1 2">D5</strain>
    </source>
</reference>
<accession>A0A0B5AK01</accession>
<dbReference type="AlphaFoldDB" id="A0A0B5AK01"/>
<dbReference type="Proteomes" id="UP000031449">
    <property type="component" value="Chromosome"/>
</dbReference>
<dbReference type="EMBL" id="CP009416">
    <property type="protein sequence ID" value="AJD90351.1"/>
    <property type="molecule type" value="Genomic_DNA"/>
</dbReference>
<gene>
    <name evidence="1" type="ORF">JMA_10330</name>
</gene>
<keyword evidence="2" id="KW-1185">Reference proteome</keyword>
<protein>
    <submittedName>
        <fullName evidence="1">Uncharacterized protein</fullName>
    </submittedName>
</protein>
<name>A0A0B5AK01_9BACL</name>
<dbReference type="KEGG" id="jeo:JMA_10330"/>
<proteinExistence type="predicted"/>